<reference evidence="1" key="1">
    <citation type="submission" date="2022-06" db="EMBL/GenBank/DDBJ databases">
        <title>Uncovering the hologenomic basis of an extraordinary plant invasion.</title>
        <authorList>
            <person name="Bieker V.C."/>
            <person name="Martin M.D."/>
            <person name="Gilbert T."/>
            <person name="Hodgins K."/>
            <person name="Battlay P."/>
            <person name="Petersen B."/>
            <person name="Wilson J."/>
        </authorList>
    </citation>
    <scope>NUCLEOTIDE SEQUENCE</scope>
    <source>
        <strain evidence="1">AA19_3_7</strain>
        <tissue evidence="1">Leaf</tissue>
    </source>
</reference>
<sequence>MVRIFFVTTHNMDFRKQILRKTLESETMTNRVGRLPTSAYKRNVERKLMANLPLREHKMVARPSLCRV</sequence>
<evidence type="ECO:0000313" key="2">
    <source>
        <dbReference type="Proteomes" id="UP001206925"/>
    </source>
</evidence>
<proteinExistence type="predicted"/>
<name>A0AAD5CSI2_AMBAR</name>
<keyword evidence="2" id="KW-1185">Reference proteome</keyword>
<comment type="caution">
    <text evidence="1">The sequence shown here is derived from an EMBL/GenBank/DDBJ whole genome shotgun (WGS) entry which is preliminary data.</text>
</comment>
<evidence type="ECO:0000313" key="1">
    <source>
        <dbReference type="EMBL" id="KAI7747092.1"/>
    </source>
</evidence>
<dbReference type="EMBL" id="JAMZMK010006846">
    <property type="protein sequence ID" value="KAI7747092.1"/>
    <property type="molecule type" value="Genomic_DNA"/>
</dbReference>
<dbReference type="AlphaFoldDB" id="A0AAD5CSI2"/>
<organism evidence="1 2">
    <name type="scientific">Ambrosia artemisiifolia</name>
    <name type="common">Common ragweed</name>
    <dbReference type="NCBI Taxonomy" id="4212"/>
    <lineage>
        <taxon>Eukaryota</taxon>
        <taxon>Viridiplantae</taxon>
        <taxon>Streptophyta</taxon>
        <taxon>Embryophyta</taxon>
        <taxon>Tracheophyta</taxon>
        <taxon>Spermatophyta</taxon>
        <taxon>Magnoliopsida</taxon>
        <taxon>eudicotyledons</taxon>
        <taxon>Gunneridae</taxon>
        <taxon>Pentapetalae</taxon>
        <taxon>asterids</taxon>
        <taxon>campanulids</taxon>
        <taxon>Asterales</taxon>
        <taxon>Asteraceae</taxon>
        <taxon>Asteroideae</taxon>
        <taxon>Heliantheae alliance</taxon>
        <taxon>Heliantheae</taxon>
        <taxon>Ambrosia</taxon>
    </lineage>
</organism>
<protein>
    <submittedName>
        <fullName evidence="1">Uncharacterized protein</fullName>
    </submittedName>
</protein>
<gene>
    <name evidence="1" type="ORF">M8C21_002528</name>
</gene>
<dbReference type="Proteomes" id="UP001206925">
    <property type="component" value="Unassembled WGS sequence"/>
</dbReference>
<accession>A0AAD5CSI2</accession>